<dbReference type="OrthoDB" id="10019920at2"/>
<gene>
    <name evidence="1" type="ORF">HMF3257_20800</name>
</gene>
<name>A0A327NLC4_9BACT</name>
<protein>
    <recommendedName>
        <fullName evidence="3">DUF4238 domain-containing protein</fullName>
    </recommendedName>
</protein>
<dbReference type="RefSeq" id="WP_111345042.1">
    <property type="nucleotide sequence ID" value="NZ_QLII01000001.1"/>
</dbReference>
<dbReference type="InterPro" id="IPR025332">
    <property type="entry name" value="DUF4238"/>
</dbReference>
<accession>A0A327NLC4</accession>
<sequence length="289" mass="33303">MEYKKNHTIPRVILKEWVSKKDGLEGVFVYEIDKKKEYFSSAKGGRGFSFAITNFLYVPDIDGKKHPNLEKWKSGLESVLSKFIRSIKSQQVKGLVKDNAELALILMSIISLDATSKYDIELGYKFLIDNPEYKKLISGEPEREIKILLLENAVNSVNEEISNYEAIEFTVLTAGEDSEFIYCDRPLISKPFDETSFIVLTKNTLLAFKNVKGTSTIEYKECRPDMVDNVNQLMVERSREWIIASKQAILDKYKAIIGSDRWIRSVKEDRIVYTPIKNLKHGNYFKSLE</sequence>
<keyword evidence="2" id="KW-1185">Reference proteome</keyword>
<comment type="caution">
    <text evidence="1">The sequence shown here is derived from an EMBL/GenBank/DDBJ whole genome shotgun (WGS) entry which is preliminary data.</text>
</comment>
<dbReference type="Pfam" id="PF14022">
    <property type="entry name" value="DUF4238"/>
    <property type="match status" value="1"/>
</dbReference>
<dbReference type="EMBL" id="QLII01000001">
    <property type="protein sequence ID" value="RAI76002.1"/>
    <property type="molecule type" value="Genomic_DNA"/>
</dbReference>
<evidence type="ECO:0000313" key="1">
    <source>
        <dbReference type="EMBL" id="RAI76002.1"/>
    </source>
</evidence>
<reference evidence="1 2" key="1">
    <citation type="submission" date="2018-06" db="EMBL/GenBank/DDBJ databases">
        <title>Spirosoma sp. HMF3257 Genome sequencing and assembly.</title>
        <authorList>
            <person name="Kang H."/>
            <person name="Cha I."/>
            <person name="Kim H."/>
            <person name="Kang J."/>
            <person name="Joh K."/>
        </authorList>
    </citation>
    <scope>NUCLEOTIDE SEQUENCE [LARGE SCALE GENOMIC DNA]</scope>
    <source>
        <strain evidence="1 2">HMF3257</strain>
    </source>
</reference>
<proteinExistence type="predicted"/>
<dbReference type="AlphaFoldDB" id="A0A327NLC4"/>
<evidence type="ECO:0008006" key="3">
    <source>
        <dbReference type="Google" id="ProtNLM"/>
    </source>
</evidence>
<dbReference type="Proteomes" id="UP000249016">
    <property type="component" value="Unassembled WGS sequence"/>
</dbReference>
<organism evidence="1 2">
    <name type="scientific">Spirosoma telluris</name>
    <dbReference type="NCBI Taxonomy" id="2183553"/>
    <lineage>
        <taxon>Bacteria</taxon>
        <taxon>Pseudomonadati</taxon>
        <taxon>Bacteroidota</taxon>
        <taxon>Cytophagia</taxon>
        <taxon>Cytophagales</taxon>
        <taxon>Cytophagaceae</taxon>
        <taxon>Spirosoma</taxon>
    </lineage>
</organism>
<evidence type="ECO:0000313" key="2">
    <source>
        <dbReference type="Proteomes" id="UP000249016"/>
    </source>
</evidence>